<name>A0A4S4MV20_9APHY</name>
<accession>A0A4S4MV20</accession>
<feature type="region of interest" description="Disordered" evidence="1">
    <location>
        <begin position="540"/>
        <end position="607"/>
    </location>
</feature>
<sequence>MSSRRRSNHPPPTWSKRSSQKPTAATGLSIIYAQPLQGSPLRSAIDNLPAIGIDDSASFMSEMSRKRERRSEEEDGDIGYETQKESSDGQSVSRSTAESTHSGIGIADSTVQDAFSSQTSQVIDLTIEGDPAIPSTSTAPVQAELTESPKTVTDFALPNPPIPAIDLPVPISVPNRDDNTHSRRSSWFSFSRSKVSLSVPESSISQVYGASAVSVDDIPEPAVPLSSYAPDSGRPQPDPTVAETQPVPSPLSKPASPTSPQILETRNTTSTISSVDEEVPPPKIGNASILPSDSPISLQAQDLNIPGRKPSVSSLNPSSSRFMLRIPLLGRPKIPLDQVVGTSSTNVSLSNTEEPSSPVIANAEIPLPAGTATESSPSTSVTPVADDPVSEVLSVSGPPTDDRAESTDQGAPTVAENANQEAVAAASSWWSYLGYGDTAAAAPDGHTSAVPDPPEVSESSAVSNDSSQTSDAAAVEPLPNTVDPMSYAPEPEPEHAHPGVQIYITASPSDDRPQSLLSETRSQASAWYSPWGWYGSSTTDVASSDSGALQGTDIDDNAKTESEMVKEEALARDDPTPTQRSPAIPEDQPNDVLPSPSPSANPIESSISTHRSGWASFFMSRALLTKSITDDAVKRDENGVEIMDLDDDEGLEAAGMPSSPRSVISAPGQPQDQALAGQSRPKSPIAPMSKQREPRKSGPVAAPLTNSESIKEKTKTATRPTSPAPSTTKKSGTSTPVQLKPQPPNLVLPTWDDTFRTLPRSDTPRAPPPPKSALSKTLSVVSGVLFAKDDQKSAGAKGKERQSDHDFVQFGKELPKAFDVLGQSLDPTLLSGDCRIVVIGVAGWSPGAVTRTIAGGLPSSSTKFVNMTCLALEKFEEDHGVRFKKITKIPLEGDGTIPRKVARVHAHLFENKEWVEDLHAADVIFIATHSQGSIVSTHLLDKLIREGHILTPRNVDILNSTAAMIAPGGSASTPRTQRICCLALCGIHLGPLRYLKTSSLLQPYIQYFENAAARELFEFQDTETETSKDYIKALRTVMDHGAKMVYIASLNDQVVPIYSGLFTAASHPRILRALYIDGDAYHSSDFLSNLLVLLLRIMNTGLSDSGLLAHLSEATAGTLSGIGHSTPYEELATYSLAVDYLFLANDGADVRTDLVIEPFNAVNEQNDYEIPWSLRDLIADERVARLFADEFAQLKNDFDDWQPRTSILRDVKRKLQPIQRLSSIRGSFSRL</sequence>
<dbReference type="PANTHER" id="PTHR47349">
    <property type="entry name" value="CHROMOSOME 8, WHOLE GENOME SHOTGUN SEQUENCE"/>
    <property type="match status" value="1"/>
</dbReference>
<feature type="compositionally biased region" description="Basic and acidic residues" evidence="1">
    <location>
        <begin position="556"/>
        <end position="575"/>
    </location>
</feature>
<dbReference type="InterPro" id="IPR058933">
    <property type="entry name" value="YMC020W-like_ab_hydrolase"/>
</dbReference>
<feature type="region of interest" description="Disordered" evidence="1">
    <location>
        <begin position="50"/>
        <end position="187"/>
    </location>
</feature>
<dbReference type="InterPro" id="IPR058934">
    <property type="entry name" value="YMC020W-like"/>
</dbReference>
<dbReference type="OrthoDB" id="5598028at2759"/>
<dbReference type="Proteomes" id="UP000308730">
    <property type="component" value="Unassembled WGS sequence"/>
</dbReference>
<protein>
    <recommendedName>
        <fullName evidence="2">YMC020W-like alpha/beta hydrolase domain-containing protein</fullName>
    </recommendedName>
</protein>
<feature type="compositionally biased region" description="Polar residues" evidence="1">
    <location>
        <begin position="109"/>
        <end position="123"/>
    </location>
</feature>
<dbReference type="EMBL" id="SGPM01000092">
    <property type="protein sequence ID" value="THH30142.1"/>
    <property type="molecule type" value="Genomic_DNA"/>
</dbReference>
<feature type="compositionally biased region" description="Low complexity" evidence="1">
    <location>
        <begin position="371"/>
        <end position="385"/>
    </location>
</feature>
<evidence type="ECO:0000256" key="1">
    <source>
        <dbReference type="SAM" id="MobiDB-lite"/>
    </source>
</evidence>
<keyword evidence="4" id="KW-1185">Reference proteome</keyword>
<gene>
    <name evidence="3" type="ORF">EUX98_g4051</name>
</gene>
<feature type="region of interest" description="Disordered" evidence="1">
    <location>
        <begin position="644"/>
        <end position="775"/>
    </location>
</feature>
<dbReference type="PANTHER" id="PTHR47349:SF1">
    <property type="entry name" value="AER328WP"/>
    <property type="match status" value="1"/>
</dbReference>
<feature type="region of interest" description="Disordered" evidence="1">
    <location>
        <begin position="222"/>
        <end position="281"/>
    </location>
</feature>
<organism evidence="3 4">
    <name type="scientific">Antrodiella citrinella</name>
    <dbReference type="NCBI Taxonomy" id="2447956"/>
    <lineage>
        <taxon>Eukaryota</taxon>
        <taxon>Fungi</taxon>
        <taxon>Dikarya</taxon>
        <taxon>Basidiomycota</taxon>
        <taxon>Agaricomycotina</taxon>
        <taxon>Agaricomycetes</taxon>
        <taxon>Polyporales</taxon>
        <taxon>Steccherinaceae</taxon>
        <taxon>Antrodiella</taxon>
    </lineage>
</organism>
<feature type="region of interest" description="Disordered" evidence="1">
    <location>
        <begin position="1"/>
        <end position="26"/>
    </location>
</feature>
<feature type="compositionally biased region" description="Basic and acidic residues" evidence="1">
    <location>
        <begin position="63"/>
        <end position="72"/>
    </location>
</feature>
<feature type="domain" description="YMC020W-like alpha/beta hydrolase" evidence="2">
    <location>
        <begin position="976"/>
        <end position="1180"/>
    </location>
</feature>
<feature type="region of interest" description="Disordered" evidence="1">
    <location>
        <begin position="443"/>
        <end position="496"/>
    </location>
</feature>
<dbReference type="Pfam" id="PF26147">
    <property type="entry name" value="AB_HYDROLASE_YMC0-YMC35"/>
    <property type="match status" value="2"/>
</dbReference>
<feature type="compositionally biased region" description="Polar residues" evidence="1">
    <location>
        <begin position="540"/>
        <end position="549"/>
    </location>
</feature>
<proteinExistence type="predicted"/>
<dbReference type="AlphaFoldDB" id="A0A4S4MV20"/>
<evidence type="ECO:0000259" key="2">
    <source>
        <dbReference type="Pfam" id="PF26147"/>
    </source>
</evidence>
<evidence type="ECO:0000313" key="3">
    <source>
        <dbReference type="EMBL" id="THH30142.1"/>
    </source>
</evidence>
<feature type="region of interest" description="Disordered" evidence="1">
    <location>
        <begin position="369"/>
        <end position="419"/>
    </location>
</feature>
<comment type="caution">
    <text evidence="3">The sequence shown here is derived from an EMBL/GenBank/DDBJ whole genome shotgun (WGS) entry which is preliminary data.</text>
</comment>
<feature type="compositionally biased region" description="Low complexity" evidence="1">
    <location>
        <begin position="456"/>
        <end position="467"/>
    </location>
</feature>
<feature type="compositionally biased region" description="Polar residues" evidence="1">
    <location>
        <begin position="598"/>
        <end position="607"/>
    </location>
</feature>
<evidence type="ECO:0000313" key="4">
    <source>
        <dbReference type="Proteomes" id="UP000308730"/>
    </source>
</evidence>
<reference evidence="3 4" key="1">
    <citation type="submission" date="2019-02" db="EMBL/GenBank/DDBJ databases">
        <title>Genome sequencing of the rare red list fungi Antrodiella citrinella (Flaviporus citrinellus).</title>
        <authorList>
            <person name="Buettner E."/>
            <person name="Kellner H."/>
        </authorList>
    </citation>
    <scope>NUCLEOTIDE SEQUENCE [LARGE SCALE GENOMIC DNA]</scope>
    <source>
        <strain evidence="3 4">DSM 108506</strain>
    </source>
</reference>
<feature type="compositionally biased region" description="Polar residues" evidence="1">
    <location>
        <begin position="88"/>
        <end position="102"/>
    </location>
</feature>
<feature type="compositionally biased region" description="Polar residues" evidence="1">
    <location>
        <begin position="255"/>
        <end position="274"/>
    </location>
</feature>
<feature type="domain" description="YMC020W-like alpha/beta hydrolase" evidence="2">
    <location>
        <begin position="836"/>
        <end position="952"/>
    </location>
</feature>
<feature type="compositionally biased region" description="Low complexity" evidence="1">
    <location>
        <begin position="717"/>
        <end position="736"/>
    </location>
</feature>